<feature type="compositionally biased region" description="Polar residues" evidence="1">
    <location>
        <begin position="79"/>
        <end position="99"/>
    </location>
</feature>
<keyword evidence="3" id="KW-1185">Reference proteome</keyword>
<name>A0A3N9P1K3_9BACL</name>
<accession>A0A3N9P1K3</accession>
<feature type="region of interest" description="Disordered" evidence="1">
    <location>
        <begin position="74"/>
        <end position="99"/>
    </location>
</feature>
<dbReference type="RefSeq" id="WP_124696628.1">
    <property type="nucleotide sequence ID" value="NZ_JBHUFE010000036.1"/>
</dbReference>
<organism evidence="2 3">
    <name type="scientific">Paenibacillus rhizophilus</name>
    <dbReference type="NCBI Taxonomy" id="1850366"/>
    <lineage>
        <taxon>Bacteria</taxon>
        <taxon>Bacillati</taxon>
        <taxon>Bacillota</taxon>
        <taxon>Bacilli</taxon>
        <taxon>Bacillales</taxon>
        <taxon>Paenibacillaceae</taxon>
        <taxon>Paenibacillus</taxon>
    </lineage>
</organism>
<evidence type="ECO:0000313" key="2">
    <source>
        <dbReference type="EMBL" id="RQW10048.1"/>
    </source>
</evidence>
<dbReference type="OrthoDB" id="2566281at2"/>
<protein>
    <submittedName>
        <fullName evidence="2">Uncharacterized protein</fullName>
    </submittedName>
</protein>
<dbReference type="AlphaFoldDB" id="A0A3N9P1K3"/>
<sequence length="536" mass="59097">MAAPGNGVVDYNTATVDAKKKMAQNQLKINTDPTYVQNEQQRALKVIADRQAQGLDVTAQQKYLNNQLGYKPPVMKAASGNTETAPRPVSTPTKTNNQQSSEYLDLMRQIATREVTPFSYDPKSDPAYQAALQRAQGNIQSGNSAAQAEMSRRGILNSTITGDRMGEIASQEMGNVETQVVPQLMQQAYQRYMDQENMKQQQFNNYGALADTYIKEDQRGIDNMNARADRTGYIPGGDEAQNLVNQLMGLKQQAESPGITAADRTKLSNQANGIRAMLSQMGVDISKYGADTNSSIASQATPMIRTIQGQQLDAQNREANVNAAQIYMNATGRVLNPQSDWSGYIRQSQNPNAPLTSAQQNTNFNQGLLTRQQNTNEKQWSEEFAYKQARDAITDSQWQAKFDEDVQQFGLNYALQQLQTDNDQAYREATLGIQQDENSRAWLEYGDKSSAATTPKYNGMTVNQAVDALRQSFTVENPTTGAKSIPNDPATKERIYQQTMAMGLPDGQDSQAMVVLGLTPAEIASFDKKYGVSSGN</sequence>
<dbReference type="Proteomes" id="UP000282529">
    <property type="component" value="Unassembled WGS sequence"/>
</dbReference>
<evidence type="ECO:0000313" key="3">
    <source>
        <dbReference type="Proteomes" id="UP000282529"/>
    </source>
</evidence>
<dbReference type="EMBL" id="RQPI01000010">
    <property type="protein sequence ID" value="RQW10048.1"/>
    <property type="molecule type" value="Genomic_DNA"/>
</dbReference>
<proteinExistence type="predicted"/>
<comment type="caution">
    <text evidence="2">The sequence shown here is derived from an EMBL/GenBank/DDBJ whole genome shotgun (WGS) entry which is preliminary data.</text>
</comment>
<gene>
    <name evidence="2" type="ORF">EH198_16570</name>
</gene>
<reference evidence="2 3" key="1">
    <citation type="submission" date="2018-11" db="EMBL/GenBank/DDBJ databases">
        <title>Genome sequence of strain 7197.</title>
        <authorList>
            <person name="Gao J."/>
            <person name="Sun J."/>
        </authorList>
    </citation>
    <scope>NUCLEOTIDE SEQUENCE [LARGE SCALE GENOMIC DNA]</scope>
    <source>
        <strain evidence="2 3">7197</strain>
    </source>
</reference>
<evidence type="ECO:0000256" key="1">
    <source>
        <dbReference type="SAM" id="MobiDB-lite"/>
    </source>
</evidence>